<comment type="caution">
    <text evidence="1">The sequence shown here is derived from an EMBL/GenBank/DDBJ whole genome shotgun (WGS) entry which is preliminary data.</text>
</comment>
<dbReference type="Proteomes" id="UP000590811">
    <property type="component" value="Unassembled WGS sequence"/>
</dbReference>
<protein>
    <submittedName>
        <fullName evidence="1">Uncharacterized protein</fullName>
    </submittedName>
</protein>
<name>A0A839PVY8_9MICO</name>
<proteinExistence type="predicted"/>
<evidence type="ECO:0000313" key="1">
    <source>
        <dbReference type="EMBL" id="MBB2988260.1"/>
    </source>
</evidence>
<dbReference type="RefSeq" id="WP_184511234.1">
    <property type="nucleotide sequence ID" value="NZ_JACHVT010000008.1"/>
</dbReference>
<organism evidence="1 2">
    <name type="scientific">Terracoccus luteus</name>
    <dbReference type="NCBI Taxonomy" id="53356"/>
    <lineage>
        <taxon>Bacteria</taxon>
        <taxon>Bacillati</taxon>
        <taxon>Actinomycetota</taxon>
        <taxon>Actinomycetes</taxon>
        <taxon>Micrococcales</taxon>
        <taxon>Intrasporangiaceae</taxon>
        <taxon>Terracoccus</taxon>
    </lineage>
</organism>
<accession>A0A839PVY8</accession>
<evidence type="ECO:0000313" key="2">
    <source>
        <dbReference type="Proteomes" id="UP000590811"/>
    </source>
</evidence>
<dbReference type="EMBL" id="JACHVT010000008">
    <property type="protein sequence ID" value="MBB2988260.1"/>
    <property type="molecule type" value="Genomic_DNA"/>
</dbReference>
<sequence>MTAVVHNNSTYVGQTVTVNFNVLDSAGALLKTESQVEAFYRPGADHALGTQVILEPGQKAANVEASLDVEANGAFSDKPFPVAPTSPLKIFKDEFGQNIASFELTNPLVAAMKSPRIQVVCTNKDAGIVGGGMSFPELVPASGKVRVDANILISRKAAACTAYVGPDPSWDGEGISAVDALASTSTTDTSTPQMNGSAEAAFETWVEQFNAKDWGGQYETLVSAQKAIVSKGVYIACRSSSPTPTFTWVKLLSVTDSGADVIPGTRARLPSVKVTAQVSMQGAKEPVTAHMYQEDGQWRWSMTQENLDGCA</sequence>
<gene>
    <name evidence="1" type="ORF">FHW14_003449</name>
</gene>
<dbReference type="AlphaFoldDB" id="A0A839PVY8"/>
<reference evidence="1 2" key="1">
    <citation type="submission" date="2020-08" db="EMBL/GenBank/DDBJ databases">
        <title>Genomic Encyclopedia of Type Strains, Phase IV (KMG-V): Genome sequencing to study the core and pangenomes of soil and plant-associated prokaryotes.</title>
        <authorList>
            <person name="Whitman W."/>
        </authorList>
    </citation>
    <scope>NUCLEOTIDE SEQUENCE [LARGE SCALE GENOMIC DNA]</scope>
    <source>
        <strain evidence="1 2">B3ACCR2</strain>
    </source>
</reference>